<organism evidence="4 5">
    <name type="scientific">Arenimonas terrae</name>
    <dbReference type="NCBI Taxonomy" id="2546226"/>
    <lineage>
        <taxon>Bacteria</taxon>
        <taxon>Pseudomonadati</taxon>
        <taxon>Pseudomonadota</taxon>
        <taxon>Gammaproteobacteria</taxon>
        <taxon>Lysobacterales</taxon>
        <taxon>Lysobacteraceae</taxon>
        <taxon>Arenimonas</taxon>
    </lineage>
</organism>
<reference evidence="4 5" key="1">
    <citation type="submission" date="2019-03" db="EMBL/GenBank/DDBJ databases">
        <title>Arenimonas daejeonensis sp. nov., isolated from compost.</title>
        <authorList>
            <person name="Jeon C.O."/>
        </authorList>
    </citation>
    <scope>NUCLEOTIDE SEQUENCE [LARGE SCALE GENOMIC DNA]</scope>
    <source>
        <strain evidence="4 5">R29</strain>
    </source>
</reference>
<feature type="domain" description="DUF4785" evidence="2">
    <location>
        <begin position="44"/>
        <end position="182"/>
    </location>
</feature>
<evidence type="ECO:0000259" key="3">
    <source>
        <dbReference type="Pfam" id="PF20943"/>
    </source>
</evidence>
<feature type="domain" description="DUF4785" evidence="3">
    <location>
        <begin position="287"/>
        <end position="389"/>
    </location>
</feature>
<dbReference type="Pfam" id="PF16024">
    <property type="entry name" value="DUF4785_1st"/>
    <property type="match status" value="1"/>
</dbReference>
<dbReference type="InterPro" id="IPR048295">
    <property type="entry name" value="DUF4785_C"/>
</dbReference>
<feature type="chain" id="PRO_5022924812" evidence="1">
    <location>
        <begin position="21"/>
        <end position="414"/>
    </location>
</feature>
<dbReference type="AlphaFoldDB" id="A0A5C4RT41"/>
<protein>
    <submittedName>
        <fullName evidence="4">DUF4785 family protein</fullName>
    </submittedName>
</protein>
<evidence type="ECO:0000259" key="2">
    <source>
        <dbReference type="Pfam" id="PF16024"/>
    </source>
</evidence>
<comment type="caution">
    <text evidence="4">The sequence shown here is derived from an EMBL/GenBank/DDBJ whole genome shotgun (WGS) entry which is preliminary data.</text>
</comment>
<dbReference type="EMBL" id="SMDR01000001">
    <property type="protein sequence ID" value="TNJ34483.1"/>
    <property type="molecule type" value="Genomic_DNA"/>
</dbReference>
<dbReference type="Gene3D" id="2.60.120.1370">
    <property type="match status" value="1"/>
</dbReference>
<sequence>MNKNLLTCVMSLALASTAQAANLLPPGDGDASPSRLVAAPLPPGDFERQPVSFAWALDPMAGLSRPAPHLAESREYWTQVDAAELQRGIPIDTSAPGAVIRLSPVDGRAAVDPSLIRVSKSGRTIAQPQSFQRTANAAQLRQAGMDVPEGSAIVQLAKEHGQGRFQLQLPKARDRYLVHVYEPESPYVLKAQAARGQLLAGDTLEVAAVMQRGASPLPGGELEGQLVSPSGRSYPLNFGGGKARLTVPLEAGHEPGLWEVQLFAGQVQGGASVQRDARTAVEITRPTARFAGSVAFNAAALRFDLPVQVAAEGRYELRGTLYATGRDGVSRPVSQAQAATWLQPGQRNLSLAFQRGHVPTGFGAPYELRFLELKDQTRMGTLDTRELAVRERGASPVVRPVAPVVPVRGRGVER</sequence>
<dbReference type="Gene3D" id="2.60.40.3870">
    <property type="entry name" value="Uncharacterised protein PF16024, DUF4785"/>
    <property type="match status" value="1"/>
</dbReference>
<feature type="signal peptide" evidence="1">
    <location>
        <begin position="1"/>
        <end position="20"/>
    </location>
</feature>
<keyword evidence="5" id="KW-1185">Reference proteome</keyword>
<dbReference type="OrthoDB" id="5935982at2"/>
<evidence type="ECO:0000313" key="4">
    <source>
        <dbReference type="EMBL" id="TNJ34483.1"/>
    </source>
</evidence>
<accession>A0A5C4RT41</accession>
<gene>
    <name evidence="4" type="ORF">E1B00_01465</name>
</gene>
<proteinExistence type="predicted"/>
<dbReference type="Pfam" id="PF20943">
    <property type="entry name" value="DUF4785_3rd"/>
    <property type="match status" value="1"/>
</dbReference>
<evidence type="ECO:0000256" key="1">
    <source>
        <dbReference type="SAM" id="SignalP"/>
    </source>
</evidence>
<dbReference type="InterPro" id="IPR031979">
    <property type="entry name" value="DUF4785_N"/>
</dbReference>
<dbReference type="RefSeq" id="WP_139444908.1">
    <property type="nucleotide sequence ID" value="NZ_SMDR01000001.1"/>
</dbReference>
<keyword evidence="1" id="KW-0732">Signal</keyword>
<dbReference type="Proteomes" id="UP000305760">
    <property type="component" value="Unassembled WGS sequence"/>
</dbReference>
<name>A0A5C4RT41_9GAMM</name>
<evidence type="ECO:0000313" key="5">
    <source>
        <dbReference type="Proteomes" id="UP000305760"/>
    </source>
</evidence>